<keyword evidence="6" id="KW-1185">Reference proteome</keyword>
<dbReference type="PROSITE" id="PS50995">
    <property type="entry name" value="HTH_MARR_2"/>
    <property type="match status" value="1"/>
</dbReference>
<evidence type="ECO:0000256" key="1">
    <source>
        <dbReference type="ARBA" id="ARBA00023015"/>
    </source>
</evidence>
<dbReference type="InterPro" id="IPR023187">
    <property type="entry name" value="Tscrpt_reg_MarR-type_CS"/>
</dbReference>
<gene>
    <name evidence="5" type="ORF">SAMN04488559_101256</name>
</gene>
<dbReference type="OrthoDB" id="6462103at2"/>
<dbReference type="InterPro" id="IPR000835">
    <property type="entry name" value="HTH_MarR-typ"/>
</dbReference>
<dbReference type="PROSITE" id="PS01117">
    <property type="entry name" value="HTH_MARR_1"/>
    <property type="match status" value="1"/>
</dbReference>
<dbReference type="Pfam" id="PF01047">
    <property type="entry name" value="MarR"/>
    <property type="match status" value="1"/>
</dbReference>
<keyword evidence="3" id="KW-0804">Transcription</keyword>
<dbReference type="GO" id="GO:0006950">
    <property type="term" value="P:response to stress"/>
    <property type="evidence" value="ECO:0007669"/>
    <property type="project" value="TreeGrafter"/>
</dbReference>
<keyword evidence="1" id="KW-0805">Transcription regulation</keyword>
<dbReference type="SUPFAM" id="SSF46785">
    <property type="entry name" value="Winged helix' DNA-binding domain"/>
    <property type="match status" value="1"/>
</dbReference>
<organism evidence="5 6">
    <name type="scientific">Isobaculum melis</name>
    <dbReference type="NCBI Taxonomy" id="142588"/>
    <lineage>
        <taxon>Bacteria</taxon>
        <taxon>Bacillati</taxon>
        <taxon>Bacillota</taxon>
        <taxon>Bacilli</taxon>
        <taxon>Lactobacillales</taxon>
        <taxon>Carnobacteriaceae</taxon>
        <taxon>Isobaculum</taxon>
    </lineage>
</organism>
<sequence>MNELEQNSYAENVRFRHRTYQISKALWKMVEKDWSTWVESAGLTINEHHILLSAYLHGKMKLTDLSIYGMMHVSTAVNYSRKLELAGFIHFEKDTHDKRVNYIEITEAGKKIVEELEDKWQAEESLIVKSAMPIEQLFGNKPRFMEATGVVRSYYGEEFMSHIETPCDALIRTDKKD</sequence>
<keyword evidence="2" id="KW-0238">DNA-binding</keyword>
<dbReference type="PANTHER" id="PTHR33164:SF58">
    <property type="entry name" value="DNA-BINDING TRANSCRIPTIONAL REPRESSOR SCOC"/>
    <property type="match status" value="1"/>
</dbReference>
<name>A0A1H9PZL5_9LACT</name>
<dbReference type="GO" id="GO:0003677">
    <property type="term" value="F:DNA binding"/>
    <property type="evidence" value="ECO:0007669"/>
    <property type="project" value="UniProtKB-KW"/>
</dbReference>
<evidence type="ECO:0000259" key="4">
    <source>
        <dbReference type="PROSITE" id="PS50995"/>
    </source>
</evidence>
<dbReference type="PANTHER" id="PTHR33164">
    <property type="entry name" value="TRANSCRIPTIONAL REGULATOR, MARR FAMILY"/>
    <property type="match status" value="1"/>
</dbReference>
<protein>
    <submittedName>
        <fullName evidence="5">Transcriptional regulator</fullName>
    </submittedName>
</protein>
<dbReference type="InterPro" id="IPR036390">
    <property type="entry name" value="WH_DNA-bd_sf"/>
</dbReference>
<dbReference type="InterPro" id="IPR036388">
    <property type="entry name" value="WH-like_DNA-bd_sf"/>
</dbReference>
<dbReference type="NCBIfam" id="NF010349">
    <property type="entry name" value="PRK13777.1"/>
    <property type="match status" value="1"/>
</dbReference>
<dbReference type="AlphaFoldDB" id="A0A1H9PZL5"/>
<accession>A0A1H9PZL5</accession>
<dbReference type="SMART" id="SM00347">
    <property type="entry name" value="HTH_MARR"/>
    <property type="match status" value="1"/>
</dbReference>
<proteinExistence type="predicted"/>
<dbReference type="STRING" id="142588.SAMN04488559_101256"/>
<dbReference type="Gene3D" id="1.10.10.10">
    <property type="entry name" value="Winged helix-like DNA-binding domain superfamily/Winged helix DNA-binding domain"/>
    <property type="match status" value="1"/>
</dbReference>
<dbReference type="InterPro" id="IPR039422">
    <property type="entry name" value="MarR/SlyA-like"/>
</dbReference>
<evidence type="ECO:0000256" key="2">
    <source>
        <dbReference type="ARBA" id="ARBA00023125"/>
    </source>
</evidence>
<dbReference type="GO" id="GO:0003700">
    <property type="term" value="F:DNA-binding transcription factor activity"/>
    <property type="evidence" value="ECO:0007669"/>
    <property type="project" value="InterPro"/>
</dbReference>
<dbReference type="RefSeq" id="WP_092649449.1">
    <property type="nucleotide sequence ID" value="NZ_FOHA01000001.1"/>
</dbReference>
<reference evidence="5 6" key="1">
    <citation type="submission" date="2016-10" db="EMBL/GenBank/DDBJ databases">
        <authorList>
            <person name="de Groot N.N."/>
        </authorList>
    </citation>
    <scope>NUCLEOTIDE SEQUENCE [LARGE SCALE GENOMIC DNA]</scope>
    <source>
        <strain evidence="5 6">DSM 13760</strain>
    </source>
</reference>
<evidence type="ECO:0000313" key="6">
    <source>
        <dbReference type="Proteomes" id="UP000198948"/>
    </source>
</evidence>
<feature type="domain" description="HTH marR-type" evidence="4">
    <location>
        <begin position="12"/>
        <end position="146"/>
    </location>
</feature>
<evidence type="ECO:0000313" key="5">
    <source>
        <dbReference type="EMBL" id="SER53624.1"/>
    </source>
</evidence>
<dbReference type="Proteomes" id="UP000198948">
    <property type="component" value="Unassembled WGS sequence"/>
</dbReference>
<evidence type="ECO:0000256" key="3">
    <source>
        <dbReference type="ARBA" id="ARBA00023163"/>
    </source>
</evidence>
<dbReference type="EMBL" id="FOHA01000001">
    <property type="protein sequence ID" value="SER53624.1"/>
    <property type="molecule type" value="Genomic_DNA"/>
</dbReference>